<evidence type="ECO:0000256" key="1">
    <source>
        <dbReference type="ARBA" id="ARBA00022723"/>
    </source>
</evidence>
<keyword evidence="7" id="KW-1185">Reference proteome</keyword>
<keyword evidence="3" id="KW-0862">Zinc</keyword>
<gene>
    <name evidence="6" type="ORF">TCNE_LOCUS14705</name>
</gene>
<evidence type="ECO:0000313" key="8">
    <source>
        <dbReference type="WBParaSite" id="TCNE_0001470501-mRNA-1"/>
    </source>
</evidence>
<dbReference type="WBParaSite" id="TCNE_0001470501-mRNA-1">
    <property type="protein sequence ID" value="TCNE_0001470501-mRNA-1"/>
    <property type="gene ID" value="TCNE_0001470501"/>
</dbReference>
<dbReference type="InterPro" id="IPR001841">
    <property type="entry name" value="Znf_RING"/>
</dbReference>
<reference evidence="8" key="1">
    <citation type="submission" date="2016-06" db="UniProtKB">
        <authorList>
            <consortium name="WormBaseParasite"/>
        </authorList>
    </citation>
    <scope>IDENTIFICATION</scope>
</reference>
<dbReference type="PANTHER" id="PTHR15710">
    <property type="entry name" value="E3 UBIQUITIN-PROTEIN LIGASE PRAJA"/>
    <property type="match status" value="1"/>
</dbReference>
<dbReference type="PROSITE" id="PS50089">
    <property type="entry name" value="ZF_RING_2"/>
    <property type="match status" value="1"/>
</dbReference>
<dbReference type="InterPro" id="IPR013083">
    <property type="entry name" value="Znf_RING/FYVE/PHD"/>
</dbReference>
<dbReference type="GO" id="GO:0061630">
    <property type="term" value="F:ubiquitin protein ligase activity"/>
    <property type="evidence" value="ECO:0007669"/>
    <property type="project" value="TreeGrafter"/>
</dbReference>
<dbReference type="AlphaFoldDB" id="A0A183V1T5"/>
<dbReference type="SMART" id="SM00184">
    <property type="entry name" value="RING"/>
    <property type="match status" value="1"/>
</dbReference>
<dbReference type="Pfam" id="PF13639">
    <property type="entry name" value="zf-RING_2"/>
    <property type="match status" value="1"/>
</dbReference>
<proteinExistence type="predicted"/>
<dbReference type="Gene3D" id="3.30.40.10">
    <property type="entry name" value="Zinc/RING finger domain, C3HC4 (zinc finger)"/>
    <property type="match status" value="1"/>
</dbReference>
<organism evidence="7 8">
    <name type="scientific">Toxocara canis</name>
    <name type="common">Canine roundworm</name>
    <dbReference type="NCBI Taxonomy" id="6265"/>
    <lineage>
        <taxon>Eukaryota</taxon>
        <taxon>Metazoa</taxon>
        <taxon>Ecdysozoa</taxon>
        <taxon>Nematoda</taxon>
        <taxon>Chromadorea</taxon>
        <taxon>Rhabditida</taxon>
        <taxon>Spirurina</taxon>
        <taxon>Ascaridomorpha</taxon>
        <taxon>Ascaridoidea</taxon>
        <taxon>Toxocaridae</taxon>
        <taxon>Toxocara</taxon>
    </lineage>
</organism>
<feature type="domain" description="RING-type" evidence="5">
    <location>
        <begin position="90"/>
        <end position="133"/>
    </location>
</feature>
<evidence type="ECO:0000256" key="2">
    <source>
        <dbReference type="ARBA" id="ARBA00022771"/>
    </source>
</evidence>
<evidence type="ECO:0000313" key="6">
    <source>
        <dbReference type="EMBL" id="VDM46026.1"/>
    </source>
</evidence>
<reference evidence="6 7" key="2">
    <citation type="submission" date="2018-11" db="EMBL/GenBank/DDBJ databases">
        <authorList>
            <consortium name="Pathogen Informatics"/>
        </authorList>
    </citation>
    <scope>NUCLEOTIDE SEQUENCE [LARGE SCALE GENOMIC DNA]</scope>
</reference>
<evidence type="ECO:0000256" key="3">
    <source>
        <dbReference type="ARBA" id="ARBA00022833"/>
    </source>
</evidence>
<dbReference type="Proteomes" id="UP000050794">
    <property type="component" value="Unassembled WGS sequence"/>
</dbReference>
<protein>
    <submittedName>
        <fullName evidence="8">RING-type domain-containing protein</fullName>
    </submittedName>
</protein>
<evidence type="ECO:0000259" key="5">
    <source>
        <dbReference type="PROSITE" id="PS50089"/>
    </source>
</evidence>
<dbReference type="GO" id="GO:0008270">
    <property type="term" value="F:zinc ion binding"/>
    <property type="evidence" value="ECO:0007669"/>
    <property type="project" value="UniProtKB-KW"/>
</dbReference>
<accession>A0A183V1T5</accession>
<sequence>MLVEGGWNEQLGLTWETMFPNSTKAACPKAVAALERLRSNELQDDALRAEKPGFDCELLPQRVASRLTTRRSETGQNSAHGCRCIDTGLCPVCICEWERDESVRLVRMPCGHILHERCILPWLKRTNSCPVCRHELPCEDPLYETYKKQQERRREREADLAELHDSMFS</sequence>
<keyword evidence="1" id="KW-0479">Metal-binding</keyword>
<dbReference type="PANTHER" id="PTHR15710:SF243">
    <property type="entry name" value="E3 UBIQUITIN-PROTEIN LIGASE PRAJA-2 ISOFORM X1"/>
    <property type="match status" value="1"/>
</dbReference>
<dbReference type="GO" id="GO:0016567">
    <property type="term" value="P:protein ubiquitination"/>
    <property type="evidence" value="ECO:0007669"/>
    <property type="project" value="TreeGrafter"/>
</dbReference>
<dbReference type="GO" id="GO:0005737">
    <property type="term" value="C:cytoplasm"/>
    <property type="evidence" value="ECO:0007669"/>
    <property type="project" value="TreeGrafter"/>
</dbReference>
<dbReference type="SUPFAM" id="SSF57850">
    <property type="entry name" value="RING/U-box"/>
    <property type="match status" value="1"/>
</dbReference>
<keyword evidence="2 4" id="KW-0863">Zinc-finger</keyword>
<evidence type="ECO:0000256" key="4">
    <source>
        <dbReference type="PROSITE-ProRule" id="PRU00175"/>
    </source>
</evidence>
<name>A0A183V1T5_TOXCA</name>
<evidence type="ECO:0000313" key="7">
    <source>
        <dbReference type="Proteomes" id="UP000050794"/>
    </source>
</evidence>
<dbReference type="EMBL" id="UYWY01022400">
    <property type="protein sequence ID" value="VDM46026.1"/>
    <property type="molecule type" value="Genomic_DNA"/>
</dbReference>